<accession>A0AAU8N072</accession>
<name>A0AAU8N072_9GAMM</name>
<keyword evidence="4" id="KW-1185">Reference proteome</keyword>
<dbReference type="Pfam" id="PF07883">
    <property type="entry name" value="Cupin_2"/>
    <property type="match status" value="1"/>
</dbReference>
<dbReference type="AlphaFoldDB" id="A0AAU8N072"/>
<reference evidence="2 4" key="1">
    <citation type="submission" date="2024-02" db="EMBL/GenBank/DDBJ databases">
        <title>Lysobacter Genome Sequencing and Mining.</title>
        <authorList>
            <person name="Bierman J."/>
            <person name="Walker M.C."/>
        </authorList>
    </citation>
    <scope>NUCLEOTIDE SEQUENCE [LARGE SCALE GENOMIC DNA]</scope>
    <source>
        <strain evidence="2 4">PB6250</strain>
    </source>
</reference>
<gene>
    <name evidence="3" type="ORF">ABU614_08980</name>
    <name evidence="2" type="ORF">V2J18_02250</name>
</gene>
<dbReference type="RefSeq" id="WP_336130799.1">
    <property type="nucleotide sequence ID" value="NZ_CP159925.1"/>
</dbReference>
<evidence type="ECO:0000313" key="2">
    <source>
        <dbReference type="EMBL" id="MEI2453492.1"/>
    </source>
</evidence>
<dbReference type="EMBL" id="JBANDL010000002">
    <property type="protein sequence ID" value="MEI2453492.1"/>
    <property type="molecule type" value="Genomic_DNA"/>
</dbReference>
<dbReference type="InterPro" id="IPR014710">
    <property type="entry name" value="RmlC-like_jellyroll"/>
</dbReference>
<feature type="domain" description="Cupin type-2" evidence="1">
    <location>
        <begin position="41"/>
        <end position="94"/>
    </location>
</feature>
<dbReference type="EMBL" id="CP159925">
    <property type="protein sequence ID" value="XCO76897.1"/>
    <property type="molecule type" value="Genomic_DNA"/>
</dbReference>
<proteinExistence type="predicted"/>
<sequence>MKIGNLFDGSQAPAAGERFEPLLSHRNLVVERILSSAAIEPVEYVQPQDEWVALLQGEATLEVAGESFELRSGDHLFLPAGTPHIVRRVSQGALWLAVHLHPAPMGVDIR</sequence>
<evidence type="ECO:0000259" key="1">
    <source>
        <dbReference type="Pfam" id="PF07883"/>
    </source>
</evidence>
<evidence type="ECO:0000313" key="3">
    <source>
        <dbReference type="EMBL" id="XCO76897.1"/>
    </source>
</evidence>
<reference evidence="3" key="2">
    <citation type="submission" date="2024-06" db="EMBL/GenBank/DDBJ databases">
        <authorList>
            <person name="Li S."/>
        </authorList>
    </citation>
    <scope>NUCLEOTIDE SEQUENCE</scope>
    <source>
        <strain evidence="3">SR10</strain>
    </source>
</reference>
<dbReference type="Proteomes" id="UP001387215">
    <property type="component" value="Unassembled WGS sequence"/>
</dbReference>
<dbReference type="CDD" id="cd06981">
    <property type="entry name" value="cupin_reut_a1446"/>
    <property type="match status" value="1"/>
</dbReference>
<evidence type="ECO:0000313" key="4">
    <source>
        <dbReference type="Proteomes" id="UP001387215"/>
    </source>
</evidence>
<organism evidence="3">
    <name type="scientific">Lysobacter firmicutimachus</name>
    <dbReference type="NCBI Taxonomy" id="1792846"/>
    <lineage>
        <taxon>Bacteria</taxon>
        <taxon>Pseudomonadati</taxon>
        <taxon>Pseudomonadota</taxon>
        <taxon>Gammaproteobacteria</taxon>
        <taxon>Lysobacterales</taxon>
        <taxon>Lysobacteraceae</taxon>
        <taxon>Lysobacter</taxon>
    </lineage>
</organism>
<dbReference type="SUPFAM" id="SSF51182">
    <property type="entry name" value="RmlC-like cupins"/>
    <property type="match status" value="1"/>
</dbReference>
<protein>
    <submittedName>
        <fullName evidence="3">Cupin domain-containing protein</fullName>
    </submittedName>
</protein>
<dbReference type="InterPro" id="IPR011051">
    <property type="entry name" value="RmlC_Cupin_sf"/>
</dbReference>
<dbReference type="Gene3D" id="2.60.120.10">
    <property type="entry name" value="Jelly Rolls"/>
    <property type="match status" value="1"/>
</dbReference>
<dbReference type="InterPro" id="IPR013096">
    <property type="entry name" value="Cupin_2"/>
</dbReference>